<dbReference type="RefSeq" id="WP_189533120.1">
    <property type="nucleotide sequence ID" value="NZ_BMYX01000007.1"/>
</dbReference>
<comment type="caution">
    <text evidence="1">The sequence shown here is derived from an EMBL/GenBank/DDBJ whole genome shotgun (WGS) entry which is preliminary data.</text>
</comment>
<gene>
    <name evidence="1" type="ORF">GCM10011289_16250</name>
</gene>
<protein>
    <submittedName>
        <fullName evidence="1">Uncharacterized protein</fullName>
    </submittedName>
</protein>
<reference evidence="1" key="2">
    <citation type="submission" date="2020-09" db="EMBL/GenBank/DDBJ databases">
        <authorList>
            <person name="Sun Q."/>
            <person name="Kim S."/>
        </authorList>
    </citation>
    <scope>NUCLEOTIDE SEQUENCE</scope>
    <source>
        <strain evidence="1">KCTC 32182</strain>
    </source>
</reference>
<keyword evidence="2" id="KW-1185">Reference proteome</keyword>
<dbReference type="Proteomes" id="UP000645257">
    <property type="component" value="Unassembled WGS sequence"/>
</dbReference>
<accession>A0A918U9P8</accession>
<dbReference type="EMBL" id="BMYX01000007">
    <property type="protein sequence ID" value="GGY13673.1"/>
    <property type="molecule type" value="Genomic_DNA"/>
</dbReference>
<organism evidence="1 2">
    <name type="scientific">Paludibacterium paludis</name>
    <dbReference type="NCBI Taxonomy" id="1225769"/>
    <lineage>
        <taxon>Bacteria</taxon>
        <taxon>Pseudomonadati</taxon>
        <taxon>Pseudomonadota</taxon>
        <taxon>Betaproteobacteria</taxon>
        <taxon>Neisseriales</taxon>
        <taxon>Chromobacteriaceae</taxon>
        <taxon>Paludibacterium</taxon>
    </lineage>
</organism>
<dbReference type="InterPro" id="IPR036390">
    <property type="entry name" value="WH_DNA-bd_sf"/>
</dbReference>
<dbReference type="AlphaFoldDB" id="A0A918U9P8"/>
<evidence type="ECO:0000313" key="1">
    <source>
        <dbReference type="EMBL" id="GGY13673.1"/>
    </source>
</evidence>
<dbReference type="SUPFAM" id="SSF46785">
    <property type="entry name" value="Winged helix' DNA-binding domain"/>
    <property type="match status" value="1"/>
</dbReference>
<sequence length="161" mass="17584">MKPHSPDPTPASPPQQTLHCLARVSTTLNALLRQLDLVFHDLDDARIFSEILEANLRGPLDGERLLETQLKPCNAFSVAQASGIPRETVRRRVNRLIEDGWLMPHRNGGLVCTSAAIHGLAARHAGLLAQHLDCQDETRSPASCCRNCASKRSAVTAGDHK</sequence>
<reference evidence="1" key="1">
    <citation type="journal article" date="2014" name="Int. J. Syst. Evol. Microbiol.">
        <title>Complete genome sequence of Corynebacterium casei LMG S-19264T (=DSM 44701T), isolated from a smear-ripened cheese.</title>
        <authorList>
            <consortium name="US DOE Joint Genome Institute (JGI-PGF)"/>
            <person name="Walter F."/>
            <person name="Albersmeier A."/>
            <person name="Kalinowski J."/>
            <person name="Ruckert C."/>
        </authorList>
    </citation>
    <scope>NUCLEOTIDE SEQUENCE</scope>
    <source>
        <strain evidence="1">KCTC 32182</strain>
    </source>
</reference>
<name>A0A918U9P8_9NEIS</name>
<evidence type="ECO:0000313" key="2">
    <source>
        <dbReference type="Proteomes" id="UP000645257"/>
    </source>
</evidence>
<proteinExistence type="predicted"/>